<sequence length="126" mass="14122">MRKSLSRRLCVCVCVCVRARIQVRLFATPWTPQGSSVHGIFQARILNQVAISSSRGSSQSRDQTDISCASCIGRHSLPLTPLPRKPRGILPPTILLKITFFKLQTVIQSYFFGILDRSVKLKHSKN</sequence>
<gene>
    <name evidence="1" type="ORF">MRATA1EN1_LOCUS16920</name>
</gene>
<evidence type="ECO:0000313" key="1">
    <source>
        <dbReference type="EMBL" id="CAI9167958.1"/>
    </source>
</evidence>
<protein>
    <recommendedName>
        <fullName evidence="3">Secreted protein</fullName>
    </recommendedName>
</protein>
<name>A0ABN8Z5R7_RANTA</name>
<evidence type="ECO:0008006" key="3">
    <source>
        <dbReference type="Google" id="ProtNLM"/>
    </source>
</evidence>
<keyword evidence="2" id="KW-1185">Reference proteome</keyword>
<dbReference type="Proteomes" id="UP001176941">
    <property type="component" value="Chromosome 27"/>
</dbReference>
<reference evidence="1" key="1">
    <citation type="submission" date="2023-04" db="EMBL/GenBank/DDBJ databases">
        <authorList>
            <consortium name="ELIXIR-Norway"/>
        </authorList>
    </citation>
    <scope>NUCLEOTIDE SEQUENCE [LARGE SCALE GENOMIC DNA]</scope>
</reference>
<proteinExistence type="predicted"/>
<dbReference type="EMBL" id="OX459963">
    <property type="protein sequence ID" value="CAI9167958.1"/>
    <property type="molecule type" value="Genomic_DNA"/>
</dbReference>
<accession>A0ABN8Z5R7</accession>
<evidence type="ECO:0000313" key="2">
    <source>
        <dbReference type="Proteomes" id="UP001176941"/>
    </source>
</evidence>
<organism evidence="1 2">
    <name type="scientific">Rangifer tarandus platyrhynchus</name>
    <name type="common">Svalbard reindeer</name>
    <dbReference type="NCBI Taxonomy" id="3082113"/>
    <lineage>
        <taxon>Eukaryota</taxon>
        <taxon>Metazoa</taxon>
        <taxon>Chordata</taxon>
        <taxon>Craniata</taxon>
        <taxon>Vertebrata</taxon>
        <taxon>Euteleostomi</taxon>
        <taxon>Mammalia</taxon>
        <taxon>Eutheria</taxon>
        <taxon>Laurasiatheria</taxon>
        <taxon>Artiodactyla</taxon>
        <taxon>Ruminantia</taxon>
        <taxon>Pecora</taxon>
        <taxon>Cervidae</taxon>
        <taxon>Odocoileinae</taxon>
        <taxon>Rangifer</taxon>
    </lineage>
</organism>